<dbReference type="PIRSF" id="PIRSF001439">
    <property type="entry name" value="CryM"/>
    <property type="match status" value="1"/>
</dbReference>
<gene>
    <name evidence="1" type="ORF">ITX54_09390</name>
</gene>
<sequence>MRFISAAQCLSIVTHKLAFDAIKTALIAVASPQSTLFPVLVGHGSDTTTRFGVKSATQSVTEPLSGLKIGTYWPKNSEGGLPCHNSYILLFNDQTGELQTVIDGGKVNAYRTAAADAVAATVLARAESAQLAIFGAGHQAYYEVDALLERFPITSVHIVNRDPQKAKNLRQYLLTKGVNATLSEAETACKAADIIVTATGSTSALFQADWIKPGTHIASMGSDAKGKQELPPELFTRARLFADLPEQSCTIGEFQHISTLREAPNITVTAIGEVILEQSEGRVNASDITIFDSSGVALQDLYIAAAIVAELDGVGA</sequence>
<dbReference type="InterPro" id="IPR003462">
    <property type="entry name" value="ODC_Mu_crystall"/>
</dbReference>
<dbReference type="Pfam" id="PF02423">
    <property type="entry name" value="OCD_Mu_crystall"/>
    <property type="match status" value="1"/>
</dbReference>
<dbReference type="Gene3D" id="3.30.1780.10">
    <property type="entry name" value="ornithine cyclodeaminase, domain 1"/>
    <property type="match status" value="1"/>
</dbReference>
<proteinExistence type="predicted"/>
<dbReference type="RefSeq" id="WP_194977882.1">
    <property type="nucleotide sequence ID" value="NZ_JADMKS010000003.1"/>
</dbReference>
<evidence type="ECO:0000313" key="1">
    <source>
        <dbReference type="EMBL" id="MBF6636865.1"/>
    </source>
</evidence>
<dbReference type="PANTHER" id="PTHR13812:SF19">
    <property type="entry name" value="KETIMINE REDUCTASE MU-CRYSTALLIN"/>
    <property type="match status" value="1"/>
</dbReference>
<name>A0AA40X1I7_9GAMM</name>
<reference evidence="1" key="2">
    <citation type="submission" date="2022-09" db="EMBL/GenBank/DDBJ databases">
        <title>Rouxiella aceris sp. nov., isolated from tree sap and emended description of the genus Rhouxiella.</title>
        <authorList>
            <person name="Kim I.S."/>
        </authorList>
    </citation>
    <scope>NUCLEOTIDE SEQUENCE</scope>
    <source>
        <strain evidence="1">SAP-2</strain>
    </source>
</reference>
<organism evidence="1 2">
    <name type="scientific">Rouxiella silvae</name>
    <dbReference type="NCBI Taxonomy" id="1646373"/>
    <lineage>
        <taxon>Bacteria</taxon>
        <taxon>Pseudomonadati</taxon>
        <taxon>Pseudomonadota</taxon>
        <taxon>Gammaproteobacteria</taxon>
        <taxon>Enterobacterales</taxon>
        <taxon>Yersiniaceae</taxon>
        <taxon>Rouxiella</taxon>
    </lineage>
</organism>
<dbReference type="EMBL" id="JADMKS010000003">
    <property type="protein sequence ID" value="MBF6636865.1"/>
    <property type="molecule type" value="Genomic_DNA"/>
</dbReference>
<dbReference type="Gene3D" id="3.40.50.720">
    <property type="entry name" value="NAD(P)-binding Rossmann-like Domain"/>
    <property type="match status" value="1"/>
</dbReference>
<dbReference type="PANTHER" id="PTHR13812">
    <property type="entry name" value="KETIMINE REDUCTASE MU-CRYSTALLIN"/>
    <property type="match status" value="1"/>
</dbReference>
<protein>
    <submittedName>
        <fullName evidence="1">Ornithine cyclodeaminase family protein</fullName>
    </submittedName>
</protein>
<comment type="caution">
    <text evidence="1">The sequence shown here is derived from an EMBL/GenBank/DDBJ whole genome shotgun (WGS) entry which is preliminary data.</text>
</comment>
<dbReference type="InterPro" id="IPR036291">
    <property type="entry name" value="NAD(P)-bd_dom_sf"/>
</dbReference>
<dbReference type="SUPFAM" id="SSF51735">
    <property type="entry name" value="NAD(P)-binding Rossmann-fold domains"/>
    <property type="match status" value="1"/>
</dbReference>
<evidence type="ECO:0000313" key="2">
    <source>
        <dbReference type="Proteomes" id="UP000705283"/>
    </source>
</evidence>
<dbReference type="Proteomes" id="UP000705283">
    <property type="component" value="Unassembled WGS sequence"/>
</dbReference>
<accession>A0AA40X1I7</accession>
<dbReference type="AlphaFoldDB" id="A0AA40X1I7"/>
<dbReference type="GO" id="GO:0005737">
    <property type="term" value="C:cytoplasm"/>
    <property type="evidence" value="ECO:0007669"/>
    <property type="project" value="TreeGrafter"/>
</dbReference>
<dbReference type="InterPro" id="IPR023401">
    <property type="entry name" value="ODC_N"/>
</dbReference>
<reference evidence="1" key="1">
    <citation type="submission" date="2020-11" db="EMBL/GenBank/DDBJ databases">
        <authorList>
            <person name="Lee S.D."/>
        </authorList>
    </citation>
    <scope>NUCLEOTIDE SEQUENCE</scope>
    <source>
        <strain evidence="1">SAP-2</strain>
    </source>
</reference>